<dbReference type="OrthoDB" id="2338044at2759"/>
<gene>
    <name evidence="1" type="ORF">BG011_000622</name>
</gene>
<evidence type="ECO:0000313" key="1">
    <source>
        <dbReference type="EMBL" id="KAG0248026.1"/>
    </source>
</evidence>
<evidence type="ECO:0000313" key="2">
    <source>
        <dbReference type="Proteomes" id="UP000726737"/>
    </source>
</evidence>
<name>A0A9P6PM94_9FUNG</name>
<reference evidence="1" key="1">
    <citation type="journal article" date="2020" name="Fungal Divers.">
        <title>Resolving the Mortierellaceae phylogeny through synthesis of multi-gene phylogenetics and phylogenomics.</title>
        <authorList>
            <person name="Vandepol N."/>
            <person name="Liber J."/>
            <person name="Desiro A."/>
            <person name="Na H."/>
            <person name="Kennedy M."/>
            <person name="Barry K."/>
            <person name="Grigoriev I.V."/>
            <person name="Miller A.N."/>
            <person name="O'Donnell K."/>
            <person name="Stajich J.E."/>
            <person name="Bonito G."/>
        </authorList>
    </citation>
    <scope>NUCLEOTIDE SEQUENCE</scope>
    <source>
        <strain evidence="1">KOD948</strain>
    </source>
</reference>
<dbReference type="EMBL" id="JAAAJA010001132">
    <property type="protein sequence ID" value="KAG0248026.1"/>
    <property type="molecule type" value="Genomic_DNA"/>
</dbReference>
<organism evidence="1 2">
    <name type="scientific">Mortierella polycephala</name>
    <dbReference type="NCBI Taxonomy" id="41804"/>
    <lineage>
        <taxon>Eukaryota</taxon>
        <taxon>Fungi</taxon>
        <taxon>Fungi incertae sedis</taxon>
        <taxon>Mucoromycota</taxon>
        <taxon>Mortierellomycotina</taxon>
        <taxon>Mortierellomycetes</taxon>
        <taxon>Mortierellales</taxon>
        <taxon>Mortierellaceae</taxon>
        <taxon>Mortierella</taxon>
    </lineage>
</organism>
<comment type="caution">
    <text evidence="1">The sequence shown here is derived from an EMBL/GenBank/DDBJ whole genome shotgun (WGS) entry which is preliminary data.</text>
</comment>
<sequence>MALQDDTVPQMYQGRFQWINVPFPVDPTWNDNIPYSDQYNQYHAIYKGSMPKVPAMMTHCEATQIAEPSNAHGARVYYRSMVLKPKKWVIALDTQGLDPINGDECGGEFRVERDEEEILKLRSSIEFSSDVSASGSHGPVKASANLKMNASVHWEKTVTTKTKRVQTAGEGSSYQPTYIYAKLLCEMVCAKAGDFLVDSLDDNELITTNPYCSPVQDIHRASKSGYVKSRDELQGLYLACGKYMTTYKAEDGSFWAKGSSARIQMVVDPVDARLYVKGYAVSLRRDGILWAGEGVRLVNLLRTTSAWDSILNSLPGSVSLTTGHENAKLDDYHGLQGEDAMREDMEITYSPGNLVKIWKVAVKAIHKRA</sequence>
<protein>
    <submittedName>
        <fullName evidence="1">Uncharacterized protein</fullName>
    </submittedName>
</protein>
<accession>A0A9P6PM94</accession>
<proteinExistence type="predicted"/>
<dbReference type="AlphaFoldDB" id="A0A9P6PM94"/>
<dbReference type="Proteomes" id="UP000726737">
    <property type="component" value="Unassembled WGS sequence"/>
</dbReference>
<keyword evidence="2" id="KW-1185">Reference proteome</keyword>